<keyword evidence="3 8" id="KW-0813">Transport</keyword>
<dbReference type="RefSeq" id="WP_004112693.1">
    <property type="nucleotide sequence ID" value="NZ_FMAF01000027.1"/>
</dbReference>
<evidence type="ECO:0000313" key="13">
    <source>
        <dbReference type="Proteomes" id="UP000199205"/>
    </source>
</evidence>
<dbReference type="EMBL" id="FMAF01000027">
    <property type="protein sequence ID" value="SCB48094.1"/>
    <property type="molecule type" value="Genomic_DNA"/>
</dbReference>
<reference evidence="11 14" key="2">
    <citation type="submission" date="2020-08" db="EMBL/GenBank/DDBJ databases">
        <title>Genomic Encyclopedia of Type Strains, Phase IV (KMG-V): Genome sequencing to study the core and pangenomes of soil and plant-associated prokaryotes.</title>
        <authorList>
            <person name="Whitman W."/>
        </authorList>
    </citation>
    <scope>NUCLEOTIDE SEQUENCE [LARGE SCALE GENOMIC DNA]</scope>
    <source>
        <strain evidence="11 14">SEMIA 4060</strain>
    </source>
</reference>
<evidence type="ECO:0000313" key="11">
    <source>
        <dbReference type="EMBL" id="MBB6489482.1"/>
    </source>
</evidence>
<feature type="transmembrane region" description="Helical" evidence="10">
    <location>
        <begin position="153"/>
        <end position="176"/>
    </location>
</feature>
<evidence type="ECO:0000256" key="7">
    <source>
        <dbReference type="ARBA" id="ARBA00023136"/>
    </source>
</evidence>
<feature type="transmembrane region" description="Helical" evidence="10">
    <location>
        <begin position="117"/>
        <end position="141"/>
    </location>
</feature>
<protein>
    <submittedName>
        <fullName evidence="12">Aquaporin Z</fullName>
    </submittedName>
</protein>
<organism evidence="12 13">
    <name type="scientific">Rhizobium lusitanum</name>
    <dbReference type="NCBI Taxonomy" id="293958"/>
    <lineage>
        <taxon>Bacteria</taxon>
        <taxon>Pseudomonadati</taxon>
        <taxon>Pseudomonadota</taxon>
        <taxon>Alphaproteobacteria</taxon>
        <taxon>Hyphomicrobiales</taxon>
        <taxon>Rhizobiaceae</taxon>
        <taxon>Rhizobium/Agrobacterium group</taxon>
        <taxon>Rhizobium</taxon>
    </lineage>
</organism>
<evidence type="ECO:0000256" key="4">
    <source>
        <dbReference type="ARBA" id="ARBA00022475"/>
    </source>
</evidence>
<dbReference type="SUPFAM" id="SSF81338">
    <property type="entry name" value="Aquaporin-like"/>
    <property type="match status" value="1"/>
</dbReference>
<evidence type="ECO:0000256" key="5">
    <source>
        <dbReference type="ARBA" id="ARBA00022692"/>
    </source>
</evidence>
<dbReference type="InterPro" id="IPR034294">
    <property type="entry name" value="Aquaporin_transptr"/>
</dbReference>
<evidence type="ECO:0000313" key="14">
    <source>
        <dbReference type="Proteomes" id="UP000565576"/>
    </source>
</evidence>
<dbReference type="PROSITE" id="PS51257">
    <property type="entry name" value="PROKAR_LIPOPROTEIN"/>
    <property type="match status" value="1"/>
</dbReference>
<keyword evidence="6 10" id="KW-1133">Transmembrane helix</keyword>
<dbReference type="GO" id="GO:0015250">
    <property type="term" value="F:water channel activity"/>
    <property type="evidence" value="ECO:0007669"/>
    <property type="project" value="TreeGrafter"/>
</dbReference>
<reference evidence="12 13" key="1">
    <citation type="submission" date="2016-08" db="EMBL/GenBank/DDBJ databases">
        <authorList>
            <person name="Seilhamer J.J."/>
        </authorList>
    </citation>
    <scope>NUCLEOTIDE SEQUENCE [LARGE SCALE GENOMIC DNA]</scope>
    <source>
        <strain evidence="12 13">P1-7</strain>
    </source>
</reference>
<dbReference type="Gene3D" id="1.20.1080.10">
    <property type="entry name" value="Glycerol uptake facilitator protein"/>
    <property type="match status" value="1"/>
</dbReference>
<dbReference type="EMBL" id="JACHBG010000042">
    <property type="protein sequence ID" value="MBB6489482.1"/>
    <property type="molecule type" value="Genomic_DNA"/>
</dbReference>
<dbReference type="OrthoDB" id="9807293at2"/>
<proteinExistence type="inferred from homology"/>
<evidence type="ECO:0000256" key="6">
    <source>
        <dbReference type="ARBA" id="ARBA00022989"/>
    </source>
</evidence>
<evidence type="ECO:0000256" key="9">
    <source>
        <dbReference type="SAM" id="MobiDB-lite"/>
    </source>
</evidence>
<accession>A0A1C3X7Y5</accession>
<feature type="transmembrane region" description="Helical" evidence="10">
    <location>
        <begin position="76"/>
        <end position="97"/>
    </location>
</feature>
<evidence type="ECO:0000256" key="10">
    <source>
        <dbReference type="SAM" id="Phobius"/>
    </source>
</evidence>
<feature type="transmembrane region" description="Helical" evidence="10">
    <location>
        <begin position="7"/>
        <end position="26"/>
    </location>
</feature>
<dbReference type="Proteomes" id="UP000199205">
    <property type="component" value="Unassembled WGS sequence"/>
</dbReference>
<dbReference type="InterPro" id="IPR023271">
    <property type="entry name" value="Aquaporin-like"/>
</dbReference>
<feature type="transmembrane region" description="Helical" evidence="10">
    <location>
        <begin position="32"/>
        <end position="55"/>
    </location>
</feature>
<evidence type="ECO:0000256" key="3">
    <source>
        <dbReference type="ARBA" id="ARBA00022448"/>
    </source>
</evidence>
<name>A0A1C3X7Y5_9HYPH</name>
<comment type="subcellular location">
    <subcellularLocation>
        <location evidence="1">Cell membrane</location>
        <topology evidence="1">Multi-pass membrane protein</topology>
    </subcellularLocation>
</comment>
<sequence>MNRYFCELLGTFALIFFGCGTLVFMRSEVGPLGVALAFGMTVVAMAYAIGPVSGAHLNPAVSLGFLVSRRFGLWDFLAYVLAQSAGAIAAAGALYVIAMDKVGGYDIAVEGFAQNGWGAYGVRSVFLFEFISTFLFVTVFLKSTTEEGAGTVAGFAIGLTLVAIHLAGISVSGASVNPARSLGPALFAGETARSQLWLYIIAPMLGAVAAGLLQLTEVLAFRPTSNSLKRNGATLAGRSRADAARHFQPRP</sequence>
<dbReference type="PANTHER" id="PTHR19139:SF199">
    <property type="entry name" value="MIP17260P"/>
    <property type="match status" value="1"/>
</dbReference>
<dbReference type="AlphaFoldDB" id="A0A1C3X7Y5"/>
<dbReference type="PROSITE" id="PS00221">
    <property type="entry name" value="MIP"/>
    <property type="match status" value="1"/>
</dbReference>
<gene>
    <name evidence="12" type="ORF">GA0061101_1278</name>
    <name evidence="11" type="ORF">GGD46_006811</name>
</gene>
<keyword evidence="4" id="KW-1003">Cell membrane</keyword>
<evidence type="ECO:0000256" key="1">
    <source>
        <dbReference type="ARBA" id="ARBA00004651"/>
    </source>
</evidence>
<keyword evidence="7 10" id="KW-0472">Membrane</keyword>
<dbReference type="Pfam" id="PF00230">
    <property type="entry name" value="MIP"/>
    <property type="match status" value="1"/>
</dbReference>
<evidence type="ECO:0000313" key="12">
    <source>
        <dbReference type="EMBL" id="SCB48094.1"/>
    </source>
</evidence>
<dbReference type="InterPro" id="IPR022357">
    <property type="entry name" value="MIP_CS"/>
</dbReference>
<feature type="transmembrane region" description="Helical" evidence="10">
    <location>
        <begin position="196"/>
        <end position="221"/>
    </location>
</feature>
<keyword evidence="5 8" id="KW-0812">Transmembrane</keyword>
<dbReference type="GO" id="GO:0005886">
    <property type="term" value="C:plasma membrane"/>
    <property type="evidence" value="ECO:0007669"/>
    <property type="project" value="UniProtKB-SubCell"/>
</dbReference>
<evidence type="ECO:0000256" key="2">
    <source>
        <dbReference type="ARBA" id="ARBA00006175"/>
    </source>
</evidence>
<evidence type="ECO:0000256" key="8">
    <source>
        <dbReference type="RuleBase" id="RU000477"/>
    </source>
</evidence>
<comment type="similarity">
    <text evidence="2 8">Belongs to the MIP/aquaporin (TC 1.A.8) family.</text>
</comment>
<feature type="region of interest" description="Disordered" evidence="9">
    <location>
        <begin position="231"/>
        <end position="251"/>
    </location>
</feature>
<dbReference type="Proteomes" id="UP000565576">
    <property type="component" value="Unassembled WGS sequence"/>
</dbReference>
<dbReference type="PRINTS" id="PR00783">
    <property type="entry name" value="MINTRINSICP"/>
</dbReference>
<dbReference type="PANTHER" id="PTHR19139">
    <property type="entry name" value="AQUAPORIN TRANSPORTER"/>
    <property type="match status" value="1"/>
</dbReference>
<dbReference type="InterPro" id="IPR000425">
    <property type="entry name" value="MIP"/>
</dbReference>